<dbReference type="InterPro" id="IPR003340">
    <property type="entry name" value="B3_DNA-bd"/>
</dbReference>
<evidence type="ECO:0000256" key="6">
    <source>
        <dbReference type="SAM" id="MobiDB-lite"/>
    </source>
</evidence>
<feature type="compositionally biased region" description="Polar residues" evidence="6">
    <location>
        <begin position="51"/>
        <end position="61"/>
    </location>
</feature>
<feature type="compositionally biased region" description="Low complexity" evidence="6">
    <location>
        <begin position="37"/>
        <end position="50"/>
    </location>
</feature>
<dbReference type="CDD" id="cd22157">
    <property type="entry name" value="F-box_AtFBW1-like"/>
    <property type="match status" value="1"/>
</dbReference>
<dbReference type="InterPro" id="IPR015300">
    <property type="entry name" value="DNA-bd_pseudobarrel_sf"/>
</dbReference>
<dbReference type="EMBL" id="JADGMS010000008">
    <property type="protein sequence ID" value="KAF9678074.1"/>
    <property type="molecule type" value="Genomic_DNA"/>
</dbReference>
<dbReference type="PANTHER" id="PTHR31672">
    <property type="entry name" value="BNACNNG10540D PROTEIN"/>
    <property type="match status" value="1"/>
</dbReference>
<evidence type="ECO:0000313" key="9">
    <source>
        <dbReference type="Proteomes" id="UP000657918"/>
    </source>
</evidence>
<keyword evidence="4" id="KW-0804">Transcription</keyword>
<sequence length="694" mass="78926">MESENRESEPTHPFPIISKNSRVTGPTPKDPPMEILSPSSSSSSTSPGPSQKRQNNDHNLSPPQTNKKRTKKTPPPLPTLPHELIIEILSRLPAKSLIKFRCVSKSFKSLISNHQFIRTHLEKVKMLSKKDPDFSPEIVFSSSEPLLKLKSCSLYSVYNNPETDAAVLDYYLLKDTYRYDWVIGSCDGLLCLGIKQDFVILWNPSTRVYNRLPDLGFAKKLGSYTVFGFGYDSQMDDYKVLAMFCFLTKSVYGGSRYVTRIKVCTLKGECWRRLEDFVLGLPYDFSGKHVDGKLCWPVMPEGSVGSAWSIVAFDLAQEMFEEVVQPDYGEVGYDRVLGVLQGWLCVMCNYPGVRADVWVMKEFGVRDSWSKLFSIPYLDDPLWFHYSVPLCIDVGGEVLLEYKSVLVIYNPKHGTFRYPVMNGASSCIEADVYIQSLVSPVVDGQKSSMEKEIKELSKSETSAQSEYPVELKEQAHTALLLVAVKHTKFDCKTSSTLAKLKRKFLGAHSHYQTETEDSATVVKEQDLEGETIGHASRNLSGDLPRGRLEQHILRPPDIPSVPTLNNELIERCSKPFEKQLSASDMKDSQSRLTISKSDAENYLYPLLNKGENLGHGIEGPDGKQFGMMFKIWAGKTHVVSGKWRAFYIEYDLQSHQDFVTIWMFRRRDTRALRFVIKSRRLPLFEPIDWKRLEE</sequence>
<accession>A0A835K3T0</accession>
<dbReference type="Pfam" id="PF00646">
    <property type="entry name" value="F-box"/>
    <property type="match status" value="1"/>
</dbReference>
<dbReference type="SMART" id="SM00256">
    <property type="entry name" value="FBOX"/>
    <property type="match status" value="1"/>
</dbReference>
<evidence type="ECO:0000256" key="1">
    <source>
        <dbReference type="ARBA" id="ARBA00004123"/>
    </source>
</evidence>
<evidence type="ECO:0000256" key="5">
    <source>
        <dbReference type="ARBA" id="ARBA00023242"/>
    </source>
</evidence>
<dbReference type="GO" id="GO:0003677">
    <property type="term" value="F:DNA binding"/>
    <property type="evidence" value="ECO:0007669"/>
    <property type="project" value="UniProtKB-KW"/>
</dbReference>
<protein>
    <recommendedName>
        <fullName evidence="7">F-box domain-containing protein</fullName>
    </recommendedName>
</protein>
<dbReference type="AlphaFoldDB" id="A0A835K3T0"/>
<evidence type="ECO:0000259" key="7">
    <source>
        <dbReference type="PROSITE" id="PS50181"/>
    </source>
</evidence>
<dbReference type="InterPro" id="IPR050796">
    <property type="entry name" value="SCF_F-box_component"/>
</dbReference>
<dbReference type="CDD" id="cd10017">
    <property type="entry name" value="B3_DNA"/>
    <property type="match status" value="1"/>
</dbReference>
<evidence type="ECO:0000256" key="3">
    <source>
        <dbReference type="ARBA" id="ARBA00023125"/>
    </source>
</evidence>
<organism evidence="8 9">
    <name type="scientific">Salix dunnii</name>
    <dbReference type="NCBI Taxonomy" id="1413687"/>
    <lineage>
        <taxon>Eukaryota</taxon>
        <taxon>Viridiplantae</taxon>
        <taxon>Streptophyta</taxon>
        <taxon>Embryophyta</taxon>
        <taxon>Tracheophyta</taxon>
        <taxon>Spermatophyta</taxon>
        <taxon>Magnoliopsida</taxon>
        <taxon>eudicotyledons</taxon>
        <taxon>Gunneridae</taxon>
        <taxon>Pentapetalae</taxon>
        <taxon>rosids</taxon>
        <taxon>fabids</taxon>
        <taxon>Malpighiales</taxon>
        <taxon>Salicaceae</taxon>
        <taxon>Saliceae</taxon>
        <taxon>Salix</taxon>
    </lineage>
</organism>
<dbReference type="NCBIfam" id="TIGR01640">
    <property type="entry name" value="F_box_assoc_1"/>
    <property type="match status" value="1"/>
</dbReference>
<dbReference type="Pfam" id="PF07734">
    <property type="entry name" value="FBA_1"/>
    <property type="match status" value="1"/>
</dbReference>
<dbReference type="InterPro" id="IPR001810">
    <property type="entry name" value="F-box_dom"/>
</dbReference>
<dbReference type="InterPro" id="IPR036047">
    <property type="entry name" value="F-box-like_dom_sf"/>
</dbReference>
<feature type="compositionally biased region" description="Basic and acidic residues" evidence="6">
    <location>
        <begin position="1"/>
        <end position="10"/>
    </location>
</feature>
<evidence type="ECO:0000256" key="2">
    <source>
        <dbReference type="ARBA" id="ARBA00023015"/>
    </source>
</evidence>
<feature type="region of interest" description="Disordered" evidence="6">
    <location>
        <begin position="1"/>
        <end position="79"/>
    </location>
</feature>
<proteinExistence type="predicted"/>
<dbReference type="Gene3D" id="1.20.1280.50">
    <property type="match status" value="1"/>
</dbReference>
<gene>
    <name evidence="8" type="ORF">SADUNF_Sadunf08G0174100</name>
</gene>
<dbReference type="Proteomes" id="UP000657918">
    <property type="component" value="Chromosome 8"/>
</dbReference>
<reference evidence="8 9" key="1">
    <citation type="submission" date="2020-10" db="EMBL/GenBank/DDBJ databases">
        <title>Plant Genome Project.</title>
        <authorList>
            <person name="Zhang R.-G."/>
        </authorList>
    </citation>
    <scope>NUCLEOTIDE SEQUENCE [LARGE SCALE GENOMIC DNA]</scope>
    <source>
        <strain evidence="8">FAFU-HL-1</strain>
        <tissue evidence="8">Leaf</tissue>
    </source>
</reference>
<dbReference type="SUPFAM" id="SSF81383">
    <property type="entry name" value="F-box domain"/>
    <property type="match status" value="1"/>
</dbReference>
<dbReference type="PANTHER" id="PTHR31672:SF13">
    <property type="entry name" value="F-BOX PROTEIN CPR30-LIKE"/>
    <property type="match status" value="1"/>
</dbReference>
<keyword evidence="9" id="KW-1185">Reference proteome</keyword>
<dbReference type="InterPro" id="IPR006527">
    <property type="entry name" value="F-box-assoc_dom_typ1"/>
</dbReference>
<dbReference type="PROSITE" id="PS50181">
    <property type="entry name" value="FBOX"/>
    <property type="match status" value="1"/>
</dbReference>
<dbReference type="GO" id="GO:0005634">
    <property type="term" value="C:nucleus"/>
    <property type="evidence" value="ECO:0007669"/>
    <property type="project" value="UniProtKB-SubCell"/>
</dbReference>
<comment type="caution">
    <text evidence="8">The sequence shown here is derived from an EMBL/GenBank/DDBJ whole genome shotgun (WGS) entry which is preliminary data.</text>
</comment>
<keyword evidence="5" id="KW-0539">Nucleus</keyword>
<keyword evidence="2" id="KW-0805">Transcription regulation</keyword>
<dbReference type="InterPro" id="IPR017451">
    <property type="entry name" value="F-box-assoc_interact_dom"/>
</dbReference>
<feature type="domain" description="F-box" evidence="7">
    <location>
        <begin position="74"/>
        <end position="120"/>
    </location>
</feature>
<dbReference type="OrthoDB" id="591557at2759"/>
<comment type="subcellular location">
    <subcellularLocation>
        <location evidence="1">Nucleus</location>
    </subcellularLocation>
</comment>
<dbReference type="SUPFAM" id="SSF101936">
    <property type="entry name" value="DNA-binding pseudobarrel domain"/>
    <property type="match status" value="1"/>
</dbReference>
<evidence type="ECO:0000256" key="4">
    <source>
        <dbReference type="ARBA" id="ARBA00023163"/>
    </source>
</evidence>
<name>A0A835K3T0_9ROSI</name>
<keyword evidence="3" id="KW-0238">DNA-binding</keyword>
<evidence type="ECO:0000313" key="8">
    <source>
        <dbReference type="EMBL" id="KAF9678074.1"/>
    </source>
</evidence>
<dbReference type="Gene3D" id="2.40.330.10">
    <property type="entry name" value="DNA-binding pseudobarrel domain"/>
    <property type="match status" value="1"/>
</dbReference>